<dbReference type="AlphaFoldDB" id="K0RQV1"/>
<accession>K0RQV1</accession>
<gene>
    <name evidence="2" type="ORF">THAOC_25607</name>
</gene>
<protein>
    <submittedName>
        <fullName evidence="2">Uncharacterized protein</fullName>
    </submittedName>
</protein>
<reference evidence="2 3" key="1">
    <citation type="journal article" date="2012" name="Genome Biol.">
        <title>Genome and low-iron response of an oceanic diatom adapted to chronic iron limitation.</title>
        <authorList>
            <person name="Lommer M."/>
            <person name="Specht M."/>
            <person name="Roy A.S."/>
            <person name="Kraemer L."/>
            <person name="Andreson R."/>
            <person name="Gutowska M.A."/>
            <person name="Wolf J."/>
            <person name="Bergner S.V."/>
            <person name="Schilhabel M.B."/>
            <person name="Klostermeier U.C."/>
            <person name="Beiko R.G."/>
            <person name="Rosenstiel P."/>
            <person name="Hippler M."/>
            <person name="Laroche J."/>
        </authorList>
    </citation>
    <scope>NUCLEOTIDE SEQUENCE [LARGE SCALE GENOMIC DNA]</scope>
    <source>
        <strain evidence="2 3">CCMP1005</strain>
    </source>
</reference>
<dbReference type="EMBL" id="AGNL01035356">
    <property type="protein sequence ID" value="EJK54739.1"/>
    <property type="molecule type" value="Genomic_DNA"/>
</dbReference>
<dbReference type="Proteomes" id="UP000266841">
    <property type="component" value="Unassembled WGS sequence"/>
</dbReference>
<comment type="caution">
    <text evidence="2">The sequence shown here is derived from an EMBL/GenBank/DDBJ whole genome shotgun (WGS) entry which is preliminary data.</text>
</comment>
<proteinExistence type="predicted"/>
<feature type="compositionally biased region" description="Basic and acidic residues" evidence="1">
    <location>
        <begin position="70"/>
        <end position="80"/>
    </location>
</feature>
<feature type="region of interest" description="Disordered" evidence="1">
    <location>
        <begin position="1"/>
        <end position="94"/>
    </location>
</feature>
<evidence type="ECO:0000256" key="1">
    <source>
        <dbReference type="SAM" id="MobiDB-lite"/>
    </source>
</evidence>
<organism evidence="2 3">
    <name type="scientific">Thalassiosira oceanica</name>
    <name type="common">Marine diatom</name>
    <dbReference type="NCBI Taxonomy" id="159749"/>
    <lineage>
        <taxon>Eukaryota</taxon>
        <taxon>Sar</taxon>
        <taxon>Stramenopiles</taxon>
        <taxon>Ochrophyta</taxon>
        <taxon>Bacillariophyta</taxon>
        <taxon>Coscinodiscophyceae</taxon>
        <taxon>Thalassiosirophycidae</taxon>
        <taxon>Thalassiosirales</taxon>
        <taxon>Thalassiosiraceae</taxon>
        <taxon>Thalassiosira</taxon>
    </lineage>
</organism>
<sequence length="125" mass="13729">MHLPIQAARNQGVVSMRRPTPRGRPPEPYSPSSTTSHDGHITASPALDVDGLANGPRRPERLARGRVTSRKQEHPIDDHAKRRRPPRSSVHAMEVNPSEAAVFRPASADFCSNGFELVLAREIAN</sequence>
<keyword evidence="3" id="KW-1185">Reference proteome</keyword>
<name>K0RQV1_THAOC</name>
<evidence type="ECO:0000313" key="3">
    <source>
        <dbReference type="Proteomes" id="UP000266841"/>
    </source>
</evidence>
<evidence type="ECO:0000313" key="2">
    <source>
        <dbReference type="EMBL" id="EJK54739.1"/>
    </source>
</evidence>